<protein>
    <submittedName>
        <fullName evidence="2">Uncharacterized protein</fullName>
    </submittedName>
</protein>
<gene>
    <name evidence="2" type="ORF">O3M35_012087</name>
</gene>
<keyword evidence="3" id="KW-1185">Reference proteome</keyword>
<evidence type="ECO:0000313" key="3">
    <source>
        <dbReference type="Proteomes" id="UP001461498"/>
    </source>
</evidence>
<accession>A0AAW1CR44</accession>
<organism evidence="2 3">
    <name type="scientific">Rhynocoris fuscipes</name>
    <dbReference type="NCBI Taxonomy" id="488301"/>
    <lineage>
        <taxon>Eukaryota</taxon>
        <taxon>Metazoa</taxon>
        <taxon>Ecdysozoa</taxon>
        <taxon>Arthropoda</taxon>
        <taxon>Hexapoda</taxon>
        <taxon>Insecta</taxon>
        <taxon>Pterygota</taxon>
        <taxon>Neoptera</taxon>
        <taxon>Paraneoptera</taxon>
        <taxon>Hemiptera</taxon>
        <taxon>Heteroptera</taxon>
        <taxon>Panheteroptera</taxon>
        <taxon>Cimicomorpha</taxon>
        <taxon>Reduviidae</taxon>
        <taxon>Harpactorinae</taxon>
        <taxon>Harpactorini</taxon>
        <taxon>Rhynocoris</taxon>
    </lineage>
</organism>
<proteinExistence type="predicted"/>
<dbReference type="AlphaFoldDB" id="A0AAW1CR44"/>
<comment type="caution">
    <text evidence="2">The sequence shown here is derived from an EMBL/GenBank/DDBJ whole genome shotgun (WGS) entry which is preliminary data.</text>
</comment>
<name>A0AAW1CR44_9HEMI</name>
<reference evidence="2 3" key="1">
    <citation type="submission" date="2022-12" db="EMBL/GenBank/DDBJ databases">
        <title>Chromosome-level genome assembly of true bugs.</title>
        <authorList>
            <person name="Ma L."/>
            <person name="Li H."/>
        </authorList>
    </citation>
    <scope>NUCLEOTIDE SEQUENCE [LARGE SCALE GENOMIC DNA]</scope>
    <source>
        <strain evidence="2">Lab_2022b</strain>
    </source>
</reference>
<dbReference type="Proteomes" id="UP001461498">
    <property type="component" value="Unassembled WGS sequence"/>
</dbReference>
<evidence type="ECO:0000313" key="2">
    <source>
        <dbReference type="EMBL" id="KAK9501351.1"/>
    </source>
</evidence>
<evidence type="ECO:0000256" key="1">
    <source>
        <dbReference type="SAM" id="MobiDB-lite"/>
    </source>
</evidence>
<dbReference type="EMBL" id="JAPXFL010000009">
    <property type="protein sequence ID" value="KAK9501351.1"/>
    <property type="molecule type" value="Genomic_DNA"/>
</dbReference>
<sequence length="105" mass="12299">MEGWKGGKVQLKDELRKLGCKKLIYEEKRGSLRGHAKVTIQQIQRESPVEGPRLMTTPAESMKLCVNDRPITEEEEEEEEDSTKFLAFIIAHYQEHSTLENHYYY</sequence>
<feature type="region of interest" description="Disordered" evidence="1">
    <location>
        <begin position="44"/>
        <end position="80"/>
    </location>
</feature>